<dbReference type="GO" id="GO:0030008">
    <property type="term" value="C:TRAPP complex"/>
    <property type="evidence" value="ECO:0007669"/>
    <property type="project" value="UniProtKB-UniRule"/>
</dbReference>
<keyword evidence="5 9" id="KW-0333">Golgi apparatus</keyword>
<evidence type="ECO:0000256" key="6">
    <source>
        <dbReference type="ARBA" id="ARBA00038179"/>
    </source>
</evidence>
<name>A0A553ND43_TIGCA</name>
<dbReference type="GO" id="GO:0005783">
    <property type="term" value="C:endoplasmic reticulum"/>
    <property type="evidence" value="ECO:0007669"/>
    <property type="project" value="UniProtKB-SubCell"/>
</dbReference>
<dbReference type="Gene3D" id="3.30.450.70">
    <property type="match status" value="1"/>
</dbReference>
<dbReference type="EMBL" id="VCGU01000458">
    <property type="protein sequence ID" value="TRY63353.1"/>
    <property type="molecule type" value="Genomic_DNA"/>
</dbReference>
<gene>
    <name evidence="10" type="ORF">TCAL_02102</name>
</gene>
<evidence type="ECO:0000256" key="9">
    <source>
        <dbReference type="RuleBase" id="RU366065"/>
    </source>
</evidence>
<dbReference type="GO" id="GO:0005794">
    <property type="term" value="C:Golgi apparatus"/>
    <property type="evidence" value="ECO:0007669"/>
    <property type="project" value="UniProtKB-SubCell"/>
</dbReference>
<sequence>MAIFNIFIVSKSGGLIYHYDQANAPMQEVEKTFGFPLDIKLKREGSRVVVAFGQRDGIRLGHSLLSVNGVPLTSGTELQDGRDAFEVIEAKENYPLALKFGRPKATTNEKIVLASMFYPLFALAVQLSPELGSSGIQELETDTFKLHCMQTLTGVKFLVVCDPKQAGVDQLLDKLYELYADFALKNPFYSLEMPIRADLFDQNLQIAIEQIERTGFI</sequence>
<evidence type="ECO:0000313" key="11">
    <source>
        <dbReference type="Proteomes" id="UP000318571"/>
    </source>
</evidence>
<comment type="subunit">
    <text evidence="8">Component of the multisubunit TRAPP (transport protein particle) complex, which includes at least TRAPPC2, TRAPPC2L, TRAPPC3, TRAPPC3L, TRAPPC4, TRAPPC5, TRAPPC8, TRAPPC9, TRAPPC10, TRAPPC11 and TRAPPC12. Interacts with SDC2.</text>
</comment>
<dbReference type="SMART" id="SM01399">
    <property type="entry name" value="Sybindin"/>
    <property type="match status" value="1"/>
</dbReference>
<keyword evidence="3 9" id="KW-0256">Endoplasmic reticulum</keyword>
<evidence type="ECO:0000256" key="4">
    <source>
        <dbReference type="ARBA" id="ARBA00022892"/>
    </source>
</evidence>
<comment type="similarity">
    <text evidence="6">Belongs to the TRAPP small subunits family. TRAPPC4 subfamily.</text>
</comment>
<comment type="caution">
    <text evidence="10">The sequence shown here is derived from an EMBL/GenBank/DDBJ whole genome shotgun (WGS) entry which is preliminary data.</text>
</comment>
<organism evidence="10 11">
    <name type="scientific">Tigriopus californicus</name>
    <name type="common">Marine copepod</name>
    <dbReference type="NCBI Taxonomy" id="6832"/>
    <lineage>
        <taxon>Eukaryota</taxon>
        <taxon>Metazoa</taxon>
        <taxon>Ecdysozoa</taxon>
        <taxon>Arthropoda</taxon>
        <taxon>Crustacea</taxon>
        <taxon>Multicrustacea</taxon>
        <taxon>Hexanauplia</taxon>
        <taxon>Copepoda</taxon>
        <taxon>Harpacticoida</taxon>
        <taxon>Harpacticidae</taxon>
        <taxon>Tigriopus</taxon>
    </lineage>
</organism>
<comment type="function">
    <text evidence="7">Core component of the TRAPP complexes which has a function of guanine nucleotide exchange factor activity for Rab1 GTPase. Plays a role in vesicular transport from endoplasmic reticulum to Golgi and autophagy. May play a role in dendrite postsynaptic membrane trafficking.</text>
</comment>
<dbReference type="Pfam" id="PF04099">
    <property type="entry name" value="Sybindin"/>
    <property type="match status" value="1"/>
</dbReference>
<evidence type="ECO:0000256" key="2">
    <source>
        <dbReference type="ARBA" id="ARBA00022448"/>
    </source>
</evidence>
<keyword evidence="11" id="KW-1185">Reference proteome</keyword>
<comment type="subcellular location">
    <subcellularLocation>
        <location evidence="9">Endoplasmic reticulum</location>
    </subcellularLocation>
    <subcellularLocation>
        <location evidence="9">Golgi apparatus</location>
        <location evidence="9">cis-Golgi network</location>
    </subcellularLocation>
    <subcellularLocation>
        <location evidence="1">Golgi apparatus</location>
    </subcellularLocation>
</comment>
<dbReference type="SUPFAM" id="SSF64356">
    <property type="entry name" value="SNARE-like"/>
    <property type="match status" value="1"/>
</dbReference>
<dbReference type="STRING" id="6832.A0A553ND43"/>
<dbReference type="OMA" id="GQRDGIN"/>
<accession>A0A553ND43</accession>
<comment type="subunit">
    <text evidence="9">Part of the multisubunit transport protein particle (TRAPP) complex.</text>
</comment>
<dbReference type="GO" id="GO:0006888">
    <property type="term" value="P:endoplasmic reticulum to Golgi vesicle-mediated transport"/>
    <property type="evidence" value="ECO:0007669"/>
    <property type="project" value="UniProtKB-UniRule"/>
</dbReference>
<dbReference type="AlphaFoldDB" id="A0A553ND43"/>
<evidence type="ECO:0000256" key="8">
    <source>
        <dbReference type="ARBA" id="ARBA00046941"/>
    </source>
</evidence>
<dbReference type="InterPro" id="IPR011012">
    <property type="entry name" value="Longin-like_dom_sf"/>
</dbReference>
<dbReference type="PANTHER" id="PTHR23249:SF15">
    <property type="entry name" value="TRAFFICKING PROTEIN PARTICLE COMPLEX SUBUNIT 4"/>
    <property type="match status" value="1"/>
</dbReference>
<evidence type="ECO:0000256" key="7">
    <source>
        <dbReference type="ARBA" id="ARBA00046052"/>
    </source>
</evidence>
<dbReference type="Proteomes" id="UP000318571">
    <property type="component" value="Chromosome 10"/>
</dbReference>
<keyword evidence="2 9" id="KW-0813">Transport</keyword>
<reference evidence="10 11" key="1">
    <citation type="journal article" date="2018" name="Nat. Ecol. Evol.">
        <title>Genomic signatures of mitonuclear coevolution across populations of Tigriopus californicus.</title>
        <authorList>
            <person name="Barreto F.S."/>
            <person name="Watson E.T."/>
            <person name="Lima T.G."/>
            <person name="Willett C.S."/>
            <person name="Edmands S."/>
            <person name="Li W."/>
            <person name="Burton R.S."/>
        </authorList>
    </citation>
    <scope>NUCLEOTIDE SEQUENCE [LARGE SCALE GENOMIC DNA]</scope>
    <source>
        <strain evidence="10 11">San Diego</strain>
    </source>
</reference>
<dbReference type="InterPro" id="IPR007233">
    <property type="entry name" value="TRAPPC"/>
</dbReference>
<dbReference type="Gene3D" id="2.30.42.40">
    <property type="match status" value="1"/>
</dbReference>
<dbReference type="OrthoDB" id="246406at2759"/>
<proteinExistence type="inferred from homology"/>
<evidence type="ECO:0000256" key="5">
    <source>
        <dbReference type="ARBA" id="ARBA00023034"/>
    </source>
</evidence>
<keyword evidence="4 9" id="KW-0931">ER-Golgi transport</keyword>
<protein>
    <recommendedName>
        <fullName evidence="9">Trafficking protein particle complex subunit</fullName>
    </recommendedName>
</protein>
<dbReference type="CDD" id="cd14856">
    <property type="entry name" value="TRAPPC4_synbindin"/>
    <property type="match status" value="1"/>
</dbReference>
<dbReference type="PANTHER" id="PTHR23249">
    <property type="entry name" value="TRAFFICKING PROTEIN PARTICLE COMPLEX SUBUNIT"/>
    <property type="match status" value="1"/>
</dbReference>
<evidence type="ECO:0000256" key="3">
    <source>
        <dbReference type="ARBA" id="ARBA00022824"/>
    </source>
</evidence>
<evidence type="ECO:0000313" key="10">
    <source>
        <dbReference type="EMBL" id="TRY63353.1"/>
    </source>
</evidence>
<evidence type="ECO:0000256" key="1">
    <source>
        <dbReference type="ARBA" id="ARBA00004555"/>
    </source>
</evidence>